<dbReference type="InterPro" id="IPR035898">
    <property type="entry name" value="TAZ_dom_sf"/>
</dbReference>
<proteinExistence type="predicted"/>
<dbReference type="InterPro" id="IPR013178">
    <property type="entry name" value="Histone_AcTrfase_Rtt109/CBP"/>
</dbReference>
<feature type="domain" description="TAZ-type" evidence="13">
    <location>
        <begin position="72"/>
        <end position="153"/>
    </location>
</feature>
<evidence type="ECO:0000259" key="13">
    <source>
        <dbReference type="PROSITE" id="PS50134"/>
    </source>
</evidence>
<keyword evidence="3" id="KW-0808">Transferase</keyword>
<accession>A0A7E4UZ25</accession>
<dbReference type="GO" id="GO:0045944">
    <property type="term" value="P:positive regulation of transcription by RNA polymerase II"/>
    <property type="evidence" value="ECO:0007669"/>
    <property type="project" value="TreeGrafter"/>
</dbReference>
<keyword evidence="8" id="KW-0805">Transcription regulation</keyword>
<dbReference type="AlphaFoldDB" id="A0A7E4UZ25"/>
<keyword evidence="9" id="KW-0804">Transcription</keyword>
<dbReference type="GO" id="GO:0004402">
    <property type="term" value="F:histone acetyltransferase activity"/>
    <property type="evidence" value="ECO:0007669"/>
    <property type="project" value="InterPro"/>
</dbReference>
<dbReference type="InterPro" id="IPR000197">
    <property type="entry name" value="Znf_TAZ"/>
</dbReference>
<dbReference type="Proteomes" id="UP000492821">
    <property type="component" value="Unassembled WGS sequence"/>
</dbReference>
<evidence type="ECO:0000256" key="3">
    <source>
        <dbReference type="ARBA" id="ARBA00022679"/>
    </source>
</evidence>
<organism evidence="14 15">
    <name type="scientific">Panagrellus redivivus</name>
    <name type="common">Microworm</name>
    <dbReference type="NCBI Taxonomy" id="6233"/>
    <lineage>
        <taxon>Eukaryota</taxon>
        <taxon>Metazoa</taxon>
        <taxon>Ecdysozoa</taxon>
        <taxon>Nematoda</taxon>
        <taxon>Chromadorea</taxon>
        <taxon>Rhabditida</taxon>
        <taxon>Tylenchina</taxon>
        <taxon>Panagrolaimomorpha</taxon>
        <taxon>Panagrolaimoidea</taxon>
        <taxon>Panagrolaimidae</taxon>
        <taxon>Panagrellus</taxon>
    </lineage>
</organism>
<name>A0A7E4UZ25_PANRE</name>
<dbReference type="Gene3D" id="1.20.1020.10">
    <property type="entry name" value="TAZ domain"/>
    <property type="match status" value="1"/>
</dbReference>
<evidence type="ECO:0000256" key="9">
    <source>
        <dbReference type="ARBA" id="ARBA00023163"/>
    </source>
</evidence>
<evidence type="ECO:0000256" key="7">
    <source>
        <dbReference type="ARBA" id="ARBA00022853"/>
    </source>
</evidence>
<dbReference type="PANTHER" id="PTHR13808:SF1">
    <property type="entry name" value="HISTONE ACETYLTRANSFERASE"/>
    <property type="match status" value="1"/>
</dbReference>
<dbReference type="GO" id="GO:0003713">
    <property type="term" value="F:transcription coactivator activity"/>
    <property type="evidence" value="ECO:0007669"/>
    <property type="project" value="TreeGrafter"/>
</dbReference>
<reference evidence="14" key="1">
    <citation type="journal article" date="2013" name="Genetics">
        <title>The draft genome and transcriptome of Panagrellus redivivus are shaped by the harsh demands of a free-living lifestyle.</title>
        <authorList>
            <person name="Srinivasan J."/>
            <person name="Dillman A.R."/>
            <person name="Macchietto M.G."/>
            <person name="Heikkinen L."/>
            <person name="Lakso M."/>
            <person name="Fracchia K.M."/>
            <person name="Antoshechkin I."/>
            <person name="Mortazavi A."/>
            <person name="Wong G."/>
            <person name="Sternberg P.W."/>
        </authorList>
    </citation>
    <scope>NUCLEOTIDE SEQUENCE [LARGE SCALE GENOMIC DNA]</scope>
    <source>
        <strain evidence="14">MT8872</strain>
    </source>
</reference>
<evidence type="ECO:0000313" key="15">
    <source>
        <dbReference type="WBParaSite" id="Pan_g1457.t1"/>
    </source>
</evidence>
<evidence type="ECO:0000256" key="1">
    <source>
        <dbReference type="ARBA" id="ARBA00004123"/>
    </source>
</evidence>
<evidence type="ECO:0000256" key="8">
    <source>
        <dbReference type="ARBA" id="ARBA00023015"/>
    </source>
</evidence>
<evidence type="ECO:0000256" key="12">
    <source>
        <dbReference type="PROSITE-ProRule" id="PRU00203"/>
    </source>
</evidence>
<dbReference type="GO" id="GO:0000123">
    <property type="term" value="C:histone acetyltransferase complex"/>
    <property type="evidence" value="ECO:0007669"/>
    <property type="project" value="TreeGrafter"/>
</dbReference>
<evidence type="ECO:0000313" key="14">
    <source>
        <dbReference type="Proteomes" id="UP000492821"/>
    </source>
</evidence>
<feature type="zinc finger region" description="TAZ-type" evidence="12">
    <location>
        <begin position="72"/>
        <end position="153"/>
    </location>
</feature>
<dbReference type="GO" id="GO:0005667">
    <property type="term" value="C:transcription regulator complex"/>
    <property type="evidence" value="ECO:0007669"/>
    <property type="project" value="TreeGrafter"/>
</dbReference>
<dbReference type="GO" id="GO:0005634">
    <property type="term" value="C:nucleus"/>
    <property type="evidence" value="ECO:0007669"/>
    <property type="project" value="UniProtKB-SubCell"/>
</dbReference>
<keyword evidence="6 12" id="KW-0862">Zinc</keyword>
<dbReference type="PROSITE" id="PS50134">
    <property type="entry name" value="ZF_TAZ"/>
    <property type="match status" value="1"/>
</dbReference>
<keyword evidence="14" id="KW-1185">Reference proteome</keyword>
<keyword evidence="5 12" id="KW-0863">Zinc-finger</keyword>
<dbReference type="WBParaSite" id="Pan_g1457.t1">
    <property type="protein sequence ID" value="Pan_g1457.t1"/>
    <property type="gene ID" value="Pan_g1457"/>
</dbReference>
<protein>
    <recommendedName>
        <fullName evidence="2">histone acetyltransferase</fullName>
        <ecNumber evidence="2">2.3.1.48</ecNumber>
    </recommendedName>
</protein>
<dbReference type="GO" id="GO:0008270">
    <property type="term" value="F:zinc ion binding"/>
    <property type="evidence" value="ECO:0007669"/>
    <property type="project" value="UniProtKB-KW"/>
</dbReference>
<dbReference type="GO" id="GO:0031490">
    <property type="term" value="F:chromatin DNA binding"/>
    <property type="evidence" value="ECO:0007669"/>
    <property type="project" value="TreeGrafter"/>
</dbReference>
<evidence type="ECO:0000256" key="2">
    <source>
        <dbReference type="ARBA" id="ARBA00013184"/>
    </source>
</evidence>
<dbReference type="PANTHER" id="PTHR13808">
    <property type="entry name" value="CBP/P300-RELATED"/>
    <property type="match status" value="1"/>
</dbReference>
<reference evidence="15" key="2">
    <citation type="submission" date="2020-10" db="UniProtKB">
        <authorList>
            <consortium name="WormBaseParasite"/>
        </authorList>
    </citation>
    <scope>IDENTIFICATION</scope>
</reference>
<keyword evidence="7" id="KW-0156">Chromatin regulator</keyword>
<evidence type="ECO:0000256" key="10">
    <source>
        <dbReference type="ARBA" id="ARBA00023242"/>
    </source>
</evidence>
<dbReference type="Pfam" id="PF02135">
    <property type="entry name" value="zf-TAZ"/>
    <property type="match status" value="1"/>
</dbReference>
<evidence type="ECO:0000256" key="11">
    <source>
        <dbReference type="ARBA" id="ARBA00048017"/>
    </source>
</evidence>
<dbReference type="SMART" id="SM00551">
    <property type="entry name" value="ZnF_TAZ"/>
    <property type="match status" value="1"/>
</dbReference>
<comment type="subcellular location">
    <subcellularLocation>
        <location evidence="1">Nucleus</location>
    </subcellularLocation>
</comment>
<keyword evidence="4 12" id="KW-0479">Metal-binding</keyword>
<dbReference type="SUPFAM" id="SSF57933">
    <property type="entry name" value="TAZ domain"/>
    <property type="match status" value="1"/>
</dbReference>
<evidence type="ECO:0000256" key="4">
    <source>
        <dbReference type="ARBA" id="ARBA00022723"/>
    </source>
</evidence>
<comment type="catalytic activity">
    <reaction evidence="11">
        <text>L-lysyl-[protein] + acetyl-CoA = N(6)-acetyl-L-lysyl-[protein] + CoA + H(+)</text>
        <dbReference type="Rhea" id="RHEA:45948"/>
        <dbReference type="Rhea" id="RHEA-COMP:9752"/>
        <dbReference type="Rhea" id="RHEA-COMP:10731"/>
        <dbReference type="ChEBI" id="CHEBI:15378"/>
        <dbReference type="ChEBI" id="CHEBI:29969"/>
        <dbReference type="ChEBI" id="CHEBI:57287"/>
        <dbReference type="ChEBI" id="CHEBI:57288"/>
        <dbReference type="ChEBI" id="CHEBI:61930"/>
        <dbReference type="EC" id="2.3.1.48"/>
    </reaction>
</comment>
<sequence length="184" mass="21421">MMMKLFKAIIGDEDLSNNDISLSSLAVLQGQTIIDVFRLARETEKTSYDTQFPAQYTLKISQFVEMDNANELDTRQEAFQRCIQHLIHACHCHVATCERSTCSKMKKLVQHMRLCKKRTITNCYVCNQIMRLLYLHAEECTVTHCSVPFCLEIRRKVVEERRRQAEERLRRRIAVFGYPAAEGA</sequence>
<keyword evidence="10" id="KW-0539">Nucleus</keyword>
<dbReference type="EC" id="2.3.1.48" evidence="2"/>
<evidence type="ECO:0000256" key="6">
    <source>
        <dbReference type="ARBA" id="ARBA00022833"/>
    </source>
</evidence>
<evidence type="ECO:0000256" key="5">
    <source>
        <dbReference type="ARBA" id="ARBA00022771"/>
    </source>
</evidence>